<accession>A0ABY6HVT7</accession>
<dbReference type="PANTHER" id="PTHR12993">
    <property type="entry name" value="N-ACETYLGLUCOSAMINYL-PHOSPHATIDYLINOSITOL DE-N-ACETYLASE-RELATED"/>
    <property type="match status" value="1"/>
</dbReference>
<dbReference type="Pfam" id="PF02585">
    <property type="entry name" value="PIG-L"/>
    <property type="match status" value="1"/>
</dbReference>
<dbReference type="Gene3D" id="3.40.50.10320">
    <property type="entry name" value="LmbE-like"/>
    <property type="match status" value="1"/>
</dbReference>
<dbReference type="InterPro" id="IPR003737">
    <property type="entry name" value="GlcNAc_PI_deacetylase-related"/>
</dbReference>
<protein>
    <submittedName>
        <fullName evidence="1">1D-myo-inositol 2-acetamido-2-deoxy-alpha-D-glucopyranoside deacetylase</fullName>
        <ecNumber evidence="1">3.5.1.103</ecNumber>
    </submittedName>
</protein>
<reference evidence="1" key="1">
    <citation type="submission" date="2022-09" db="EMBL/GenBank/DDBJ databases">
        <title>Actin cytoskeleton and complex cell architecture in an #Asgard archaeon.</title>
        <authorList>
            <person name="Ponce Toledo R.I."/>
            <person name="Schleper C."/>
            <person name="Rodrigues Oliveira T."/>
            <person name="Wollweber F."/>
            <person name="Xu J."/>
            <person name="Rittmann S."/>
            <person name="Klingl A."/>
            <person name="Pilhofer M."/>
        </authorList>
    </citation>
    <scope>NUCLEOTIDE SEQUENCE</scope>
    <source>
        <strain evidence="1">B-35</strain>
    </source>
</reference>
<sequence length="313" mass="36551">MLSMSEYEYDDQIWPLNCSWIYPREGNTKTILKVMVICAHPDDADLLTGGLAYKLTSRGHKVKYISVTNGNLGHYEKDQIELAAIRQKEALVSAKILGAEYSSLNIDDGHVYVNREQTEKVVRIIREFDPDLVITHRPNDYHRDHRYTSQLVMDASYMLIVPHYCPGTPISKTRKMPVICYAYDDFQKPYPFIPNVMLDITDEYERKGAALINHESQMMDWLPWTMNIEDQIPEDYDVQNRLEVLEMLIISVFSRIISDYRKLWKKGFPNKKIKKAEAFELCEYGRQPSAQELKELFPGAYIPPKRVLKEFLK</sequence>
<dbReference type="EMBL" id="CP104013">
    <property type="protein sequence ID" value="UYP46574.1"/>
    <property type="molecule type" value="Genomic_DNA"/>
</dbReference>
<evidence type="ECO:0000313" key="2">
    <source>
        <dbReference type="Proteomes" id="UP001208689"/>
    </source>
</evidence>
<dbReference type="InterPro" id="IPR024078">
    <property type="entry name" value="LmbE-like_dom_sf"/>
</dbReference>
<proteinExistence type="predicted"/>
<dbReference type="Proteomes" id="UP001208689">
    <property type="component" value="Chromosome"/>
</dbReference>
<gene>
    <name evidence="1" type="ORF">NEF87_002859</name>
</gene>
<dbReference type="EC" id="3.5.1.103" evidence="1"/>
<dbReference type="GO" id="GO:0035595">
    <property type="term" value="F:N-acetylglucosaminylinositol deacetylase activity"/>
    <property type="evidence" value="ECO:0007669"/>
    <property type="project" value="UniProtKB-EC"/>
</dbReference>
<keyword evidence="1" id="KW-0378">Hydrolase</keyword>
<dbReference type="SUPFAM" id="SSF102588">
    <property type="entry name" value="LmbE-like"/>
    <property type="match status" value="1"/>
</dbReference>
<dbReference type="PANTHER" id="PTHR12993:SF30">
    <property type="entry name" value="N-ACETYL-ALPHA-D-GLUCOSAMINYL L-MALATE DEACETYLASE 1"/>
    <property type="match status" value="1"/>
</dbReference>
<name>A0ABY6HVT7_9ARCH</name>
<organism evidence="1 2">
    <name type="scientific">Candidatus Lokiarchaeum ossiferum</name>
    <dbReference type="NCBI Taxonomy" id="2951803"/>
    <lineage>
        <taxon>Archaea</taxon>
        <taxon>Promethearchaeati</taxon>
        <taxon>Promethearchaeota</taxon>
        <taxon>Promethearchaeia</taxon>
        <taxon>Promethearchaeales</taxon>
        <taxon>Promethearchaeaceae</taxon>
        <taxon>Candidatus Lokiarchaeum</taxon>
    </lineage>
</organism>
<keyword evidence="2" id="KW-1185">Reference proteome</keyword>
<evidence type="ECO:0000313" key="1">
    <source>
        <dbReference type="EMBL" id="UYP46574.1"/>
    </source>
</evidence>